<evidence type="ECO:0000259" key="8">
    <source>
        <dbReference type="Pfam" id="PF06808"/>
    </source>
</evidence>
<dbReference type="EMBL" id="FNGA01000005">
    <property type="protein sequence ID" value="SDL49924.1"/>
    <property type="molecule type" value="Genomic_DNA"/>
</dbReference>
<dbReference type="OrthoDB" id="5404879at2"/>
<dbReference type="RefSeq" id="WP_092162733.1">
    <property type="nucleotide sequence ID" value="NZ_FNGA01000005.1"/>
</dbReference>
<feature type="transmembrane region" description="Helical" evidence="7">
    <location>
        <begin position="100"/>
        <end position="120"/>
    </location>
</feature>
<comment type="subcellular location">
    <subcellularLocation>
        <location evidence="1">Cell inner membrane</location>
        <topology evidence="1">Multi-pass membrane protein</topology>
    </subcellularLocation>
</comment>
<dbReference type="InterPro" id="IPR010656">
    <property type="entry name" value="DctM"/>
</dbReference>
<dbReference type="InterPro" id="IPR004681">
    <property type="entry name" value="TRAP_DctM"/>
</dbReference>
<dbReference type="PANTHER" id="PTHR33362:SF5">
    <property type="entry name" value="C4-DICARBOXYLATE TRAP TRANSPORTER LARGE PERMEASE PROTEIN DCTM"/>
    <property type="match status" value="1"/>
</dbReference>
<keyword evidence="6 7" id="KW-0472">Membrane</keyword>
<gene>
    <name evidence="9" type="ORF">SAMN05660337_3111</name>
</gene>
<feature type="transmembrane region" description="Helical" evidence="7">
    <location>
        <begin position="313"/>
        <end position="333"/>
    </location>
</feature>
<feature type="transmembrane region" description="Helical" evidence="7">
    <location>
        <begin position="6"/>
        <end position="37"/>
    </location>
</feature>
<proteinExistence type="predicted"/>
<dbReference type="PIRSF" id="PIRSF006066">
    <property type="entry name" value="HI0050"/>
    <property type="match status" value="1"/>
</dbReference>
<feature type="transmembrane region" description="Helical" evidence="7">
    <location>
        <begin position="222"/>
        <end position="243"/>
    </location>
</feature>
<evidence type="ECO:0000256" key="2">
    <source>
        <dbReference type="ARBA" id="ARBA00022475"/>
    </source>
</evidence>
<reference evidence="10" key="1">
    <citation type="submission" date="2016-10" db="EMBL/GenBank/DDBJ databases">
        <authorList>
            <person name="Varghese N."/>
            <person name="Submissions S."/>
        </authorList>
    </citation>
    <scope>NUCLEOTIDE SEQUENCE [LARGE SCALE GENOMIC DNA]</scope>
    <source>
        <strain evidence="10">DSM 16995</strain>
    </source>
</reference>
<evidence type="ECO:0000256" key="6">
    <source>
        <dbReference type="ARBA" id="ARBA00023136"/>
    </source>
</evidence>
<protein>
    <submittedName>
        <fullName evidence="9">TRAP transporter, DctM subunit</fullName>
    </submittedName>
</protein>
<keyword evidence="10" id="KW-1185">Reference proteome</keyword>
<feature type="transmembrane region" description="Helical" evidence="7">
    <location>
        <begin position="178"/>
        <end position="201"/>
    </location>
</feature>
<feature type="transmembrane region" description="Helical" evidence="7">
    <location>
        <begin position="401"/>
        <end position="422"/>
    </location>
</feature>
<feature type="transmembrane region" description="Helical" evidence="7">
    <location>
        <begin position="280"/>
        <end position="301"/>
    </location>
</feature>
<dbReference type="GO" id="GO:0022857">
    <property type="term" value="F:transmembrane transporter activity"/>
    <property type="evidence" value="ECO:0007669"/>
    <property type="project" value="TreeGrafter"/>
</dbReference>
<accession>A0A1G9KK84</accession>
<organism evidence="9 10">
    <name type="scientific">Maridesulfovibrio ferrireducens</name>
    <dbReference type="NCBI Taxonomy" id="246191"/>
    <lineage>
        <taxon>Bacteria</taxon>
        <taxon>Pseudomonadati</taxon>
        <taxon>Thermodesulfobacteriota</taxon>
        <taxon>Desulfovibrionia</taxon>
        <taxon>Desulfovibrionales</taxon>
        <taxon>Desulfovibrionaceae</taxon>
        <taxon>Maridesulfovibrio</taxon>
    </lineage>
</organism>
<dbReference type="PANTHER" id="PTHR33362">
    <property type="entry name" value="SIALIC ACID TRAP TRANSPORTER PERMEASE PROTEIN SIAT-RELATED"/>
    <property type="match status" value="1"/>
</dbReference>
<sequence>MEPITIGLVGIVCLLLVILTLRIPVGFAMGIIGFIGFAKVLNLKAAYGMLGTEVWNVFSSYGLTVIPLFILMGQICFYSGVNKRLYKSAYAWMGHIRGGIAMATVLACAGFAAICGSNTATAATMSTVALPEMKKFRYNPILSTGSVAAGATLGVVIPPSVVLIIIGLQTGESIGRLFLGGVIPGILLCCLFLVTVFCMCVRHPDWGPAGPEVSFKEKMMSLPGSIEMIILFMLVMGGLFAGWFTPTEAGAAGAAFALLISIVSRQMTFKRFAAAVSDTLKVSCMIMVVIVGAIIFGRFLAITRLPFEAADMVAGLPIPPTLIILLICVIYVIGGMVMDALALLLITIPIFFPMVIAMGYDPIWFGVLITLVTTMGAITPPVGVTTFIVASMAEDVSIDRVFLGVSYFMIAYVALIALLLVAPEIVTFLPRLMG</sequence>
<keyword evidence="4 7" id="KW-0812">Transmembrane</keyword>
<feature type="transmembrane region" description="Helical" evidence="7">
    <location>
        <begin position="58"/>
        <end position="80"/>
    </location>
</feature>
<dbReference type="STRING" id="246191.SAMN05660337_3111"/>
<dbReference type="AlphaFoldDB" id="A0A1G9KK84"/>
<feature type="transmembrane region" description="Helical" evidence="7">
    <location>
        <begin position="340"/>
        <end position="357"/>
    </location>
</feature>
<evidence type="ECO:0000313" key="9">
    <source>
        <dbReference type="EMBL" id="SDL49924.1"/>
    </source>
</evidence>
<feature type="domain" description="TRAP C4-dicarboxylate transport system permease DctM subunit" evidence="8">
    <location>
        <begin position="12"/>
        <end position="425"/>
    </location>
</feature>
<dbReference type="NCBIfam" id="TIGR00786">
    <property type="entry name" value="dctM"/>
    <property type="match status" value="1"/>
</dbReference>
<dbReference type="Pfam" id="PF06808">
    <property type="entry name" value="DctM"/>
    <property type="match status" value="1"/>
</dbReference>
<name>A0A1G9KK84_9BACT</name>
<evidence type="ECO:0000313" key="10">
    <source>
        <dbReference type="Proteomes" id="UP000199053"/>
    </source>
</evidence>
<feature type="transmembrane region" description="Helical" evidence="7">
    <location>
        <begin position="363"/>
        <end position="389"/>
    </location>
</feature>
<evidence type="ECO:0000256" key="7">
    <source>
        <dbReference type="SAM" id="Phobius"/>
    </source>
</evidence>
<evidence type="ECO:0000256" key="1">
    <source>
        <dbReference type="ARBA" id="ARBA00004429"/>
    </source>
</evidence>
<evidence type="ECO:0000256" key="5">
    <source>
        <dbReference type="ARBA" id="ARBA00022989"/>
    </source>
</evidence>
<keyword evidence="5 7" id="KW-1133">Transmembrane helix</keyword>
<feature type="transmembrane region" description="Helical" evidence="7">
    <location>
        <begin position="141"/>
        <end position="166"/>
    </location>
</feature>
<evidence type="ECO:0000256" key="4">
    <source>
        <dbReference type="ARBA" id="ARBA00022692"/>
    </source>
</evidence>
<dbReference type="Proteomes" id="UP000199053">
    <property type="component" value="Unassembled WGS sequence"/>
</dbReference>
<dbReference type="GO" id="GO:0005886">
    <property type="term" value="C:plasma membrane"/>
    <property type="evidence" value="ECO:0007669"/>
    <property type="project" value="UniProtKB-SubCell"/>
</dbReference>
<keyword evidence="3" id="KW-0997">Cell inner membrane</keyword>
<evidence type="ECO:0000256" key="3">
    <source>
        <dbReference type="ARBA" id="ARBA00022519"/>
    </source>
</evidence>
<keyword evidence="2" id="KW-1003">Cell membrane</keyword>